<proteinExistence type="predicted"/>
<sequence>MISVLYISRGQYAASTKGFIIPSLNFSRYSMMLCSMIECATSFTRLRTCKMFVQPLSIVLLWQPHMYEVESK</sequence>
<evidence type="ECO:0000313" key="1">
    <source>
        <dbReference type="EMBL" id="JAP09046.1"/>
    </source>
</evidence>
<reference evidence="1" key="1">
    <citation type="submission" date="2015-12" db="EMBL/GenBank/DDBJ databases">
        <title>Gene expression during late stages of embryo sac development: a critical building block for successful pollen-pistil interactions.</title>
        <authorList>
            <person name="Liu Y."/>
            <person name="Joly V."/>
            <person name="Sabar M."/>
            <person name="Matton D.P."/>
        </authorList>
    </citation>
    <scope>NUCLEOTIDE SEQUENCE</scope>
</reference>
<dbReference type="AlphaFoldDB" id="A0A0V0GPB8"/>
<dbReference type="EMBL" id="GEDG01035774">
    <property type="protein sequence ID" value="JAP09046.1"/>
    <property type="molecule type" value="Transcribed_RNA"/>
</dbReference>
<organism evidence="1">
    <name type="scientific">Solanum chacoense</name>
    <name type="common">Chaco potato</name>
    <dbReference type="NCBI Taxonomy" id="4108"/>
    <lineage>
        <taxon>Eukaryota</taxon>
        <taxon>Viridiplantae</taxon>
        <taxon>Streptophyta</taxon>
        <taxon>Embryophyta</taxon>
        <taxon>Tracheophyta</taxon>
        <taxon>Spermatophyta</taxon>
        <taxon>Magnoliopsida</taxon>
        <taxon>eudicotyledons</taxon>
        <taxon>Gunneridae</taxon>
        <taxon>Pentapetalae</taxon>
        <taxon>asterids</taxon>
        <taxon>lamiids</taxon>
        <taxon>Solanales</taxon>
        <taxon>Solanaceae</taxon>
        <taxon>Solanoideae</taxon>
        <taxon>Solaneae</taxon>
        <taxon>Solanum</taxon>
    </lineage>
</organism>
<protein>
    <submittedName>
        <fullName evidence="1">Putative ovule protein</fullName>
    </submittedName>
</protein>
<accession>A0A0V0GPB8</accession>
<name>A0A0V0GPB8_SOLCH</name>